<dbReference type="GeneID" id="66109616"/>
<gene>
    <name evidence="1" type="ORF">BT62DRAFT_937431</name>
</gene>
<evidence type="ECO:0000313" key="1">
    <source>
        <dbReference type="EMBL" id="KAG7441193.1"/>
    </source>
</evidence>
<dbReference type="EMBL" id="MU250563">
    <property type="protein sequence ID" value="KAG7441193.1"/>
    <property type="molecule type" value="Genomic_DNA"/>
</dbReference>
<comment type="caution">
    <text evidence="1">The sequence shown here is derived from an EMBL/GenBank/DDBJ whole genome shotgun (WGS) entry which is preliminary data.</text>
</comment>
<reference evidence="1" key="1">
    <citation type="submission" date="2020-11" db="EMBL/GenBank/DDBJ databases">
        <title>Adaptations for nitrogen fixation in a non-lichenized fungal sporocarp promotes dispersal by wood-feeding termites.</title>
        <authorList>
            <consortium name="DOE Joint Genome Institute"/>
            <person name="Koch R.A."/>
            <person name="Yoon G."/>
            <person name="Arayal U."/>
            <person name="Lail K."/>
            <person name="Amirebrahimi M."/>
            <person name="Labutti K."/>
            <person name="Lipzen A."/>
            <person name="Riley R."/>
            <person name="Barry K."/>
            <person name="Henrissat B."/>
            <person name="Grigoriev I.V."/>
            <person name="Herr J.R."/>
            <person name="Aime M.C."/>
        </authorList>
    </citation>
    <scope>NUCLEOTIDE SEQUENCE</scope>
    <source>
        <strain evidence="1">MCA 3950</strain>
    </source>
</reference>
<accession>A0A9P7VHK9</accession>
<organism evidence="1 2">
    <name type="scientific">Guyanagaster necrorhizus</name>
    <dbReference type="NCBI Taxonomy" id="856835"/>
    <lineage>
        <taxon>Eukaryota</taxon>
        <taxon>Fungi</taxon>
        <taxon>Dikarya</taxon>
        <taxon>Basidiomycota</taxon>
        <taxon>Agaricomycotina</taxon>
        <taxon>Agaricomycetes</taxon>
        <taxon>Agaricomycetidae</taxon>
        <taxon>Agaricales</taxon>
        <taxon>Marasmiineae</taxon>
        <taxon>Physalacriaceae</taxon>
        <taxon>Guyanagaster</taxon>
    </lineage>
</organism>
<dbReference type="RefSeq" id="XP_043034693.1">
    <property type="nucleotide sequence ID" value="XM_043187319.1"/>
</dbReference>
<dbReference type="Proteomes" id="UP000812287">
    <property type="component" value="Unassembled WGS sequence"/>
</dbReference>
<evidence type="ECO:0000313" key="2">
    <source>
        <dbReference type="Proteomes" id="UP000812287"/>
    </source>
</evidence>
<name>A0A9P7VHK9_9AGAR</name>
<proteinExistence type="predicted"/>
<dbReference type="AlphaFoldDB" id="A0A9P7VHK9"/>
<keyword evidence="2" id="KW-1185">Reference proteome</keyword>
<protein>
    <submittedName>
        <fullName evidence="1">Uncharacterized protein</fullName>
    </submittedName>
</protein>
<sequence>MRTPFLLARPGGLGSISSLGEIPVHYVTSLMASVHDSKESMRTLSSPQIANLIQGRPLAHDGLPHFSPPTRGEDL</sequence>